<keyword evidence="4" id="KW-1185">Reference proteome</keyword>
<name>A0A9P8M9D3_9HYPO</name>
<gene>
    <name evidence="3" type="ORF">MHUMG1_05623</name>
</gene>
<evidence type="ECO:0000313" key="4">
    <source>
        <dbReference type="Proteomes" id="UP000764110"/>
    </source>
</evidence>
<feature type="compositionally biased region" description="Polar residues" evidence="2">
    <location>
        <begin position="103"/>
        <end position="113"/>
    </location>
</feature>
<evidence type="ECO:0000256" key="1">
    <source>
        <dbReference type="ARBA" id="ARBA00024204"/>
    </source>
</evidence>
<feature type="region of interest" description="Disordered" evidence="2">
    <location>
        <begin position="97"/>
        <end position="118"/>
    </location>
</feature>
<dbReference type="InterPro" id="IPR019171">
    <property type="entry name" value="MIX23"/>
</dbReference>
<sequence>MRLLRTRRLIEVPARFTITFQPLLAFRELRRRNQRTLETITTTVLLVGGSSWYTPSLRMRIPSIVVLADRLADFLRLSRSAVDDTITENLNALVTPSHAGFDPSSTSQRTPASGSRPIGSEACKSFKTAVLFPAWQARTEVLNYCALIAASPDPDDPEATLRVIEEQKNRERVVDERLDPYSSRFFLREPRTRILASLVRQERGVEEIIRNRTWSVVQERCNYSPHDTWQDAMRTCGFDDGSRSN</sequence>
<dbReference type="Pfam" id="PF09774">
    <property type="entry name" value="MIX23"/>
    <property type="match status" value="1"/>
</dbReference>
<reference evidence="3 4" key="1">
    <citation type="submission" date="2020-07" db="EMBL/GenBank/DDBJ databases">
        <title>Metarhizium humberi genome.</title>
        <authorList>
            <person name="Lysoe E."/>
        </authorList>
    </citation>
    <scope>NUCLEOTIDE SEQUENCE [LARGE SCALE GENOMIC DNA]</scope>
    <source>
        <strain evidence="3 4">ESALQ1638</strain>
    </source>
</reference>
<proteinExistence type="inferred from homology"/>
<dbReference type="GO" id="GO:0005758">
    <property type="term" value="C:mitochondrial intermembrane space"/>
    <property type="evidence" value="ECO:0007669"/>
    <property type="project" value="InterPro"/>
</dbReference>
<dbReference type="AlphaFoldDB" id="A0A9P8M9D3"/>
<comment type="caution">
    <text evidence="3">The sequence shown here is derived from an EMBL/GenBank/DDBJ whole genome shotgun (WGS) entry which is preliminary data.</text>
</comment>
<dbReference type="EMBL" id="JACEFI010000009">
    <property type="protein sequence ID" value="KAH0596505.1"/>
    <property type="molecule type" value="Genomic_DNA"/>
</dbReference>
<comment type="similarity">
    <text evidence="1">Belongs to the MIX23 family.</text>
</comment>
<dbReference type="PANTHER" id="PTHR31905:SF2">
    <property type="entry name" value="PROTEIN MIX23"/>
    <property type="match status" value="1"/>
</dbReference>
<evidence type="ECO:0008006" key="5">
    <source>
        <dbReference type="Google" id="ProtNLM"/>
    </source>
</evidence>
<accession>A0A9P8M9D3</accession>
<protein>
    <recommendedName>
        <fullName evidence="5">Caffeine-induced death protein 2</fullName>
    </recommendedName>
</protein>
<dbReference type="Proteomes" id="UP000764110">
    <property type="component" value="Unassembled WGS sequence"/>
</dbReference>
<evidence type="ECO:0000313" key="3">
    <source>
        <dbReference type="EMBL" id="KAH0596505.1"/>
    </source>
</evidence>
<dbReference type="PANTHER" id="PTHR31905">
    <property type="entry name" value="COILED-COIL DOMAIN-CONTAINING PROTEIN 58"/>
    <property type="match status" value="1"/>
</dbReference>
<evidence type="ECO:0000256" key="2">
    <source>
        <dbReference type="SAM" id="MobiDB-lite"/>
    </source>
</evidence>
<organism evidence="3 4">
    <name type="scientific">Metarhizium humberi</name>
    <dbReference type="NCBI Taxonomy" id="2596975"/>
    <lineage>
        <taxon>Eukaryota</taxon>
        <taxon>Fungi</taxon>
        <taxon>Dikarya</taxon>
        <taxon>Ascomycota</taxon>
        <taxon>Pezizomycotina</taxon>
        <taxon>Sordariomycetes</taxon>
        <taxon>Hypocreomycetidae</taxon>
        <taxon>Hypocreales</taxon>
        <taxon>Clavicipitaceae</taxon>
        <taxon>Metarhizium</taxon>
    </lineage>
</organism>